<dbReference type="OrthoDB" id="1749942at2759"/>
<keyword evidence="2" id="KW-1185">Reference proteome</keyword>
<reference evidence="1 2" key="1">
    <citation type="submission" date="2019-06" db="EMBL/GenBank/DDBJ databases">
        <title>A chromosomal-level reference genome of Carpinus fangiana (Coryloideae, Betulaceae).</title>
        <authorList>
            <person name="Yang X."/>
            <person name="Wang Z."/>
            <person name="Zhang L."/>
            <person name="Hao G."/>
            <person name="Liu J."/>
            <person name="Yang Y."/>
        </authorList>
    </citation>
    <scope>NUCLEOTIDE SEQUENCE [LARGE SCALE GENOMIC DNA]</scope>
    <source>
        <strain evidence="1">Cfa_2016G</strain>
        <tissue evidence="1">Leaf</tissue>
    </source>
</reference>
<accession>A0A5N6QAN8</accession>
<dbReference type="Proteomes" id="UP000327013">
    <property type="component" value="Chromosome 1"/>
</dbReference>
<evidence type="ECO:0000313" key="2">
    <source>
        <dbReference type="Proteomes" id="UP000327013"/>
    </source>
</evidence>
<organism evidence="1 2">
    <name type="scientific">Carpinus fangiana</name>
    <dbReference type="NCBI Taxonomy" id="176857"/>
    <lineage>
        <taxon>Eukaryota</taxon>
        <taxon>Viridiplantae</taxon>
        <taxon>Streptophyta</taxon>
        <taxon>Embryophyta</taxon>
        <taxon>Tracheophyta</taxon>
        <taxon>Spermatophyta</taxon>
        <taxon>Magnoliopsida</taxon>
        <taxon>eudicotyledons</taxon>
        <taxon>Gunneridae</taxon>
        <taxon>Pentapetalae</taxon>
        <taxon>rosids</taxon>
        <taxon>fabids</taxon>
        <taxon>Fagales</taxon>
        <taxon>Betulaceae</taxon>
        <taxon>Carpinus</taxon>
    </lineage>
</organism>
<dbReference type="EMBL" id="CM017321">
    <property type="protein sequence ID" value="KAE7996297.1"/>
    <property type="molecule type" value="Genomic_DNA"/>
</dbReference>
<gene>
    <name evidence="1" type="ORF">FH972_001029</name>
</gene>
<sequence length="536" mass="61976">MEGAAQKMLEFHANTLAFEQKMHALMRQCRKGFKKDGDRPGKRSLREWIKLRKIPNEESGVVVSMKVQAVEAGIKLSHLLIDFVFLMSRQEELAKKIWKFKSALKWVTEDGNFNSFVIDKVLILLEMAEEEVSEVKRSRELRNKGKAKLIDEGDQGERSSGRIRVHEVVDQYFEQSLYQIFGQFLEVVLRLESIVSHRYLPADSETLMKEALSMVESGLRQYNEVLEWIRGDIITLKKMFPLKLGHKKDAKTTETIILVACRIDDLWWGALDNLSEEKDDISTNIPVFETKMQALMRECKEGLIKRAGNSEMNSSMGWMNASHTSESRSVITMKARVVVAGIELSNLVIDFVFMMSRRDELAEKIGEFKAAFKWATKLNSMVIDKVVSLLEMADREVRKMTRFEELKNKRKSVIDGDRDERSNERIRVQELVDQFFKQILYQIFDQFLEAVLRLELVTSHRKIPNSGLAMKKVLSTLECDVKHCEAVLKLLRQDIMALQTMFQFKSEFEDVKMAEARNFVAPKIYELWIGSITGCS</sequence>
<evidence type="ECO:0000313" key="1">
    <source>
        <dbReference type="EMBL" id="KAE7996297.1"/>
    </source>
</evidence>
<name>A0A5N6QAN8_9ROSI</name>
<proteinExistence type="predicted"/>
<dbReference type="AlphaFoldDB" id="A0A5N6QAN8"/>
<protein>
    <submittedName>
        <fullName evidence="1">Uncharacterized protein</fullName>
    </submittedName>
</protein>